<reference evidence="16" key="1">
    <citation type="submission" date="2012-01" db="EMBL/GenBank/DDBJ databases">
        <authorList>
            <person name="Walter R."/>
            <person name="Schartl M."/>
            <person name="Warren W."/>
        </authorList>
    </citation>
    <scope>NUCLEOTIDE SEQUENCE [LARGE SCALE GENOMIC DNA]</scope>
    <source>
        <strain evidence="16">JP 163 A</strain>
    </source>
</reference>
<evidence type="ECO:0000256" key="11">
    <source>
        <dbReference type="SAM" id="MobiDB-lite"/>
    </source>
</evidence>
<organism evidence="15 16">
    <name type="scientific">Xiphophorus maculatus</name>
    <name type="common">Southern platyfish</name>
    <name type="synonym">Platypoecilus maculatus</name>
    <dbReference type="NCBI Taxonomy" id="8083"/>
    <lineage>
        <taxon>Eukaryota</taxon>
        <taxon>Metazoa</taxon>
        <taxon>Chordata</taxon>
        <taxon>Craniata</taxon>
        <taxon>Vertebrata</taxon>
        <taxon>Euteleostomi</taxon>
        <taxon>Actinopterygii</taxon>
        <taxon>Neopterygii</taxon>
        <taxon>Teleostei</taxon>
        <taxon>Neoteleostei</taxon>
        <taxon>Acanthomorphata</taxon>
        <taxon>Ovalentaria</taxon>
        <taxon>Atherinomorphae</taxon>
        <taxon>Cyprinodontiformes</taxon>
        <taxon>Poeciliidae</taxon>
        <taxon>Poeciliinae</taxon>
        <taxon>Xiphophorus</taxon>
    </lineage>
</organism>
<evidence type="ECO:0000256" key="4">
    <source>
        <dbReference type="ARBA" id="ARBA00022729"/>
    </source>
</evidence>
<dbReference type="OMA" id="PLMGTHD"/>
<dbReference type="GO" id="GO:0042130">
    <property type="term" value="P:negative regulation of T cell proliferation"/>
    <property type="evidence" value="ECO:0007669"/>
    <property type="project" value="TreeGrafter"/>
</dbReference>
<sequence length="308" mass="33945">MASSIRLPFLIICFCCCYGHAKSFVKVVCDETSIGQVGHQSMLTCKVETTQETNGLTITVVVWKKKGDDQFLSVLDKRDGNENILQPGYKVALNNRTISLVITDTKVKDEGEYTCQVATDSGHAIESTNFKVTAKYHPPTANISDEKGIPKSLFCKATGGYPAGKLRWFDENQTEWTKSAKLTVNQMEDGLSELSSELLLKTGSTFSEYTCVVYNASDNREDSVAVKLKSTGPEPSKQLSEIIAPVLVVGSLIVGLLLVLLICRKRSQKKNRRPSTAPLMGTHDMVPHSNQEIDPPPPYYEEVKDSMA</sequence>
<evidence type="ECO:0000259" key="14">
    <source>
        <dbReference type="PROSITE" id="PS50835"/>
    </source>
</evidence>
<dbReference type="InterPro" id="IPR003599">
    <property type="entry name" value="Ig_sub"/>
</dbReference>
<proteinExistence type="predicted"/>
<dbReference type="PANTHER" id="PTHR25466">
    <property type="entry name" value="T-LYMPHOCYTE ACTIVATION ANTIGEN"/>
    <property type="match status" value="1"/>
</dbReference>
<evidence type="ECO:0000256" key="7">
    <source>
        <dbReference type="ARBA" id="ARBA00023157"/>
    </source>
</evidence>
<dbReference type="Pfam" id="PF22705">
    <property type="entry name" value="C2-set_3"/>
    <property type="match status" value="1"/>
</dbReference>
<dbReference type="Ensembl" id="ENSXMAT00000037384.1">
    <property type="protein sequence ID" value="ENSXMAP00000038385.1"/>
    <property type="gene ID" value="ENSXMAG00000027527.1"/>
</dbReference>
<evidence type="ECO:0000256" key="2">
    <source>
        <dbReference type="ARBA" id="ARBA00022475"/>
    </source>
</evidence>
<dbReference type="Proteomes" id="UP000002852">
    <property type="component" value="Unassembled WGS sequence"/>
</dbReference>
<dbReference type="InterPro" id="IPR051713">
    <property type="entry name" value="T-cell_Activation_Regulation"/>
</dbReference>
<evidence type="ECO:0000256" key="10">
    <source>
        <dbReference type="ARBA" id="ARBA00023319"/>
    </source>
</evidence>
<dbReference type="PROSITE" id="PS50835">
    <property type="entry name" value="IG_LIKE"/>
    <property type="match status" value="2"/>
</dbReference>
<dbReference type="GO" id="GO:0042102">
    <property type="term" value="P:positive regulation of T cell proliferation"/>
    <property type="evidence" value="ECO:0007669"/>
    <property type="project" value="TreeGrafter"/>
</dbReference>
<keyword evidence="2" id="KW-1003">Cell membrane</keyword>
<dbReference type="InParanoid" id="A0A3B5R6H2"/>
<dbReference type="InterPro" id="IPR013106">
    <property type="entry name" value="Ig_V-set"/>
</dbReference>
<comment type="subcellular location">
    <subcellularLocation>
        <location evidence="1">Cell membrane</location>
        <topology evidence="1">Single-pass type I membrane protein</topology>
    </subcellularLocation>
</comment>
<feature type="chain" id="PRO_5017378301" evidence="13">
    <location>
        <begin position="22"/>
        <end position="308"/>
    </location>
</feature>
<dbReference type="OrthoDB" id="9942764at2759"/>
<feature type="region of interest" description="Disordered" evidence="11">
    <location>
        <begin position="271"/>
        <end position="308"/>
    </location>
</feature>
<dbReference type="GeneTree" id="ENSGT00540000073890"/>
<dbReference type="GeneID" id="102233481"/>
<evidence type="ECO:0000256" key="8">
    <source>
        <dbReference type="ARBA" id="ARBA00023170"/>
    </source>
</evidence>
<dbReference type="PANTHER" id="PTHR25466:SF14">
    <property type="entry name" value="BUTYROPHILIN SUBFAMILY 2 MEMBER A2-LIKE-RELATED"/>
    <property type="match status" value="1"/>
</dbReference>
<evidence type="ECO:0000256" key="13">
    <source>
        <dbReference type="SAM" id="SignalP"/>
    </source>
</evidence>
<reference evidence="15" key="4">
    <citation type="submission" date="2025-09" db="UniProtKB">
        <authorList>
            <consortium name="Ensembl"/>
        </authorList>
    </citation>
    <scope>IDENTIFICATION</scope>
    <source>
        <strain evidence="15">JP 163 A</strain>
    </source>
</reference>
<evidence type="ECO:0000256" key="9">
    <source>
        <dbReference type="ARBA" id="ARBA00023180"/>
    </source>
</evidence>
<dbReference type="GO" id="GO:0007166">
    <property type="term" value="P:cell surface receptor signaling pathway"/>
    <property type="evidence" value="ECO:0007669"/>
    <property type="project" value="TreeGrafter"/>
</dbReference>
<dbReference type="SMART" id="SM00409">
    <property type="entry name" value="IG"/>
    <property type="match status" value="1"/>
</dbReference>
<accession>A0A3B5R6H2</accession>
<dbReference type="Pfam" id="PF07686">
    <property type="entry name" value="V-set"/>
    <property type="match status" value="1"/>
</dbReference>
<keyword evidence="3 12" id="KW-0812">Transmembrane</keyword>
<keyword evidence="6 12" id="KW-0472">Membrane</keyword>
<dbReference type="GO" id="GO:0006955">
    <property type="term" value="P:immune response"/>
    <property type="evidence" value="ECO:0007669"/>
    <property type="project" value="TreeGrafter"/>
</dbReference>
<evidence type="ECO:0000256" key="6">
    <source>
        <dbReference type="ARBA" id="ARBA00023136"/>
    </source>
</evidence>
<evidence type="ECO:0000256" key="12">
    <source>
        <dbReference type="SAM" id="Phobius"/>
    </source>
</evidence>
<reference evidence="15" key="3">
    <citation type="submission" date="2025-08" db="UniProtKB">
        <authorList>
            <consortium name="Ensembl"/>
        </authorList>
    </citation>
    <scope>IDENTIFICATION</scope>
    <source>
        <strain evidence="15">JP 163 A</strain>
    </source>
</reference>
<keyword evidence="10" id="KW-0393">Immunoglobulin domain</keyword>
<keyword evidence="16" id="KW-1185">Reference proteome</keyword>
<dbReference type="Gene3D" id="2.60.40.10">
    <property type="entry name" value="Immunoglobulins"/>
    <property type="match status" value="2"/>
</dbReference>
<feature type="domain" description="Ig-like" evidence="14">
    <location>
        <begin position="8"/>
        <end position="133"/>
    </location>
</feature>
<dbReference type="GO" id="GO:0071222">
    <property type="term" value="P:cellular response to lipopolysaccharide"/>
    <property type="evidence" value="ECO:0007669"/>
    <property type="project" value="TreeGrafter"/>
</dbReference>
<protein>
    <submittedName>
        <fullName evidence="15">Cell adhesion molecule 2-like</fullName>
    </submittedName>
</protein>
<dbReference type="InterPro" id="IPR007110">
    <property type="entry name" value="Ig-like_dom"/>
</dbReference>
<keyword evidence="4 13" id="KW-0732">Signal</keyword>
<dbReference type="SUPFAM" id="SSF48726">
    <property type="entry name" value="Immunoglobulin"/>
    <property type="match status" value="2"/>
</dbReference>
<evidence type="ECO:0000256" key="1">
    <source>
        <dbReference type="ARBA" id="ARBA00004251"/>
    </source>
</evidence>
<evidence type="ECO:0000256" key="3">
    <source>
        <dbReference type="ARBA" id="ARBA00022692"/>
    </source>
</evidence>
<feature type="signal peptide" evidence="13">
    <location>
        <begin position="1"/>
        <end position="21"/>
    </location>
</feature>
<reference evidence="16" key="2">
    <citation type="journal article" date="2013" name="Nat. Genet.">
        <title>The genome of the platyfish, Xiphophorus maculatus, provides insights into evolutionary adaptation and several complex traits.</title>
        <authorList>
            <person name="Schartl M."/>
            <person name="Walter R.B."/>
            <person name="Shen Y."/>
            <person name="Garcia T."/>
            <person name="Catchen J."/>
            <person name="Amores A."/>
            <person name="Braasch I."/>
            <person name="Chalopin D."/>
            <person name="Volff J.N."/>
            <person name="Lesch K.P."/>
            <person name="Bisazza A."/>
            <person name="Minx P."/>
            <person name="Hillier L."/>
            <person name="Wilson R.K."/>
            <person name="Fuerstenberg S."/>
            <person name="Boore J."/>
            <person name="Searle S."/>
            <person name="Postlethwait J.H."/>
            <person name="Warren W.C."/>
        </authorList>
    </citation>
    <scope>NUCLEOTIDE SEQUENCE [LARGE SCALE GENOMIC DNA]</scope>
    <source>
        <strain evidence="16">JP 163 A</strain>
    </source>
</reference>
<dbReference type="GO" id="GO:0009897">
    <property type="term" value="C:external side of plasma membrane"/>
    <property type="evidence" value="ECO:0007669"/>
    <property type="project" value="TreeGrafter"/>
</dbReference>
<feature type="domain" description="Ig-like" evidence="14">
    <location>
        <begin position="138"/>
        <end position="227"/>
    </location>
</feature>
<dbReference type="GO" id="GO:0031295">
    <property type="term" value="P:T cell costimulation"/>
    <property type="evidence" value="ECO:0007669"/>
    <property type="project" value="TreeGrafter"/>
</dbReference>
<feature type="transmembrane region" description="Helical" evidence="12">
    <location>
        <begin position="242"/>
        <end position="263"/>
    </location>
</feature>
<name>A0A3B5R6H2_XIPMA</name>
<keyword evidence="8" id="KW-0675">Receptor</keyword>
<evidence type="ECO:0000313" key="16">
    <source>
        <dbReference type="Proteomes" id="UP000002852"/>
    </source>
</evidence>
<dbReference type="STRING" id="8083.ENSXMAP00000038385"/>
<dbReference type="InterPro" id="IPR053896">
    <property type="entry name" value="BTN3A2-like_Ig-C"/>
</dbReference>
<keyword evidence="5 12" id="KW-1133">Transmembrane helix</keyword>
<dbReference type="InterPro" id="IPR036179">
    <property type="entry name" value="Ig-like_dom_sf"/>
</dbReference>
<evidence type="ECO:0000256" key="5">
    <source>
        <dbReference type="ARBA" id="ARBA00022989"/>
    </source>
</evidence>
<dbReference type="InterPro" id="IPR013783">
    <property type="entry name" value="Ig-like_fold"/>
</dbReference>
<keyword evidence="7" id="KW-1015">Disulfide bond</keyword>
<evidence type="ECO:0000313" key="15">
    <source>
        <dbReference type="Ensembl" id="ENSXMAP00000038385.1"/>
    </source>
</evidence>
<dbReference type="AlphaFoldDB" id="A0A3B5R6H2"/>
<dbReference type="RefSeq" id="XP_023189941.1">
    <property type="nucleotide sequence ID" value="XM_023334173.1"/>
</dbReference>
<keyword evidence="9" id="KW-0325">Glycoprotein</keyword>